<protein>
    <submittedName>
        <fullName evidence="2">Uncharacterized protein</fullName>
    </submittedName>
</protein>
<dbReference type="Pfam" id="PF13326">
    <property type="entry name" value="PSII_Pbs27"/>
    <property type="match status" value="1"/>
</dbReference>
<keyword evidence="1" id="KW-0472">Membrane</keyword>
<evidence type="ECO:0000256" key="1">
    <source>
        <dbReference type="SAM" id="Phobius"/>
    </source>
</evidence>
<dbReference type="Gene3D" id="1.20.58.810">
    <property type="entry name" value="Photosystem II Pbs27"/>
    <property type="match status" value="1"/>
</dbReference>
<dbReference type="InterPro" id="IPR025585">
    <property type="entry name" value="PSII_Psb27"/>
</dbReference>
<keyword evidence="1" id="KW-0812">Transmembrane</keyword>
<proteinExistence type="inferred from homology"/>
<accession>A0A7S4VDU9</accession>
<sequence length="278" mass="30285">MMALRTTTMRRDGRRCFVCIAAALAVCLLPAGSRVHSFSVGGLRTGAHRLAGAALTGEAAQAALPSAWGGTAAPAGLSACGLCAVLAVAGCAVRGLAVIVRRARKEGADGDLAMSRRVAVLPAALLTGGAACLAPEATFAEAVELPDRINADPYDLIGMTNPEDSKVDKKEFYMKKDYKQDTYQVLKHMKISASLDKGTPNMEKWNRRIKEEMDDWVALYRRQDAVVGRQSYYSLYSAVNTLASHFTSYGPKFPFPNKRRPRFFELVNTTEKYLEKNK</sequence>
<organism evidence="2">
    <name type="scientific">Alexandrium monilatum</name>
    <dbReference type="NCBI Taxonomy" id="311494"/>
    <lineage>
        <taxon>Eukaryota</taxon>
        <taxon>Sar</taxon>
        <taxon>Alveolata</taxon>
        <taxon>Dinophyceae</taxon>
        <taxon>Gonyaulacales</taxon>
        <taxon>Pyrocystaceae</taxon>
        <taxon>Alexandrium</taxon>
    </lineage>
</organism>
<dbReference type="PANTHER" id="PTHR34041">
    <property type="entry name" value="PHOTOSYSTEM II REPAIR PROTEIN PSB27-H1, CHLOROPLASTIC"/>
    <property type="match status" value="1"/>
</dbReference>
<dbReference type="HAMAP" id="MF_01481">
    <property type="entry name" value="PSII_Psb27"/>
    <property type="match status" value="1"/>
</dbReference>
<dbReference type="GO" id="GO:0010207">
    <property type="term" value="P:photosystem II assembly"/>
    <property type="evidence" value="ECO:0007669"/>
    <property type="project" value="InterPro"/>
</dbReference>
<dbReference type="GO" id="GO:0010206">
    <property type="term" value="P:photosystem II repair"/>
    <property type="evidence" value="ECO:0007669"/>
    <property type="project" value="InterPro"/>
</dbReference>
<dbReference type="EMBL" id="HBNR01026206">
    <property type="protein sequence ID" value="CAE4578388.1"/>
    <property type="molecule type" value="Transcribed_RNA"/>
</dbReference>
<dbReference type="AlphaFoldDB" id="A0A7S4VDU9"/>
<dbReference type="GO" id="GO:0009523">
    <property type="term" value="C:photosystem II"/>
    <property type="evidence" value="ECO:0007669"/>
    <property type="project" value="InterPro"/>
</dbReference>
<gene>
    <name evidence="2" type="ORF">AMON00008_LOCUS17687</name>
</gene>
<name>A0A7S4VDU9_9DINO</name>
<feature type="transmembrane region" description="Helical" evidence="1">
    <location>
        <begin position="75"/>
        <end position="97"/>
    </location>
</feature>
<dbReference type="PANTHER" id="PTHR34041:SF1">
    <property type="entry name" value="PHOTOSYSTEM II REPAIR PROTEIN PSB27-H1, CHLOROPLASTIC"/>
    <property type="match status" value="1"/>
</dbReference>
<evidence type="ECO:0000313" key="2">
    <source>
        <dbReference type="EMBL" id="CAE4578388.1"/>
    </source>
</evidence>
<dbReference type="InterPro" id="IPR038450">
    <property type="entry name" value="PSII_Psb27_sf"/>
</dbReference>
<reference evidence="2" key="1">
    <citation type="submission" date="2021-01" db="EMBL/GenBank/DDBJ databases">
        <authorList>
            <person name="Corre E."/>
            <person name="Pelletier E."/>
            <person name="Niang G."/>
            <person name="Scheremetjew M."/>
            <person name="Finn R."/>
            <person name="Kale V."/>
            <person name="Holt S."/>
            <person name="Cochrane G."/>
            <person name="Meng A."/>
            <person name="Brown T."/>
            <person name="Cohen L."/>
        </authorList>
    </citation>
    <scope>NUCLEOTIDE SEQUENCE</scope>
    <source>
        <strain evidence="2">CCMP3105</strain>
    </source>
</reference>
<keyword evidence="1" id="KW-1133">Transmembrane helix</keyword>